<accession>C7QF89</accession>
<protein>
    <submittedName>
        <fullName evidence="1">Uncharacterized protein</fullName>
    </submittedName>
</protein>
<sequence length="129" mass="14297">MTPAVLRELFLNVTTAESVRIDVVLRCEDFGGVARVVPAAAGEWGPADYAWPLTYASDAVLVQHSLRRCLRTKDRMTLRSGYARLARLAGPEAVWAMELEYVGSLELMDPVVRSSMQAGDTDVLLKWLD</sequence>
<keyword evidence="2" id="KW-1185">Reference proteome</keyword>
<dbReference type="RefSeq" id="WP_015794576.1">
    <property type="nucleotide sequence ID" value="NC_013131.1"/>
</dbReference>
<proteinExistence type="predicted"/>
<dbReference type="EMBL" id="CP001700">
    <property type="protein sequence ID" value="ACU74847.1"/>
    <property type="molecule type" value="Genomic_DNA"/>
</dbReference>
<name>C7QF89_CATAD</name>
<dbReference type="KEGG" id="cai:Caci_5989"/>
<reference evidence="1 2" key="1">
    <citation type="journal article" date="2009" name="Stand. Genomic Sci.">
        <title>Complete genome sequence of Catenulispora acidiphila type strain (ID 139908).</title>
        <authorList>
            <person name="Copeland A."/>
            <person name="Lapidus A."/>
            <person name="Glavina Del Rio T."/>
            <person name="Nolan M."/>
            <person name="Lucas S."/>
            <person name="Chen F."/>
            <person name="Tice H."/>
            <person name="Cheng J.F."/>
            <person name="Bruce D."/>
            <person name="Goodwin L."/>
            <person name="Pitluck S."/>
            <person name="Mikhailova N."/>
            <person name="Pati A."/>
            <person name="Ivanova N."/>
            <person name="Mavromatis K."/>
            <person name="Chen A."/>
            <person name="Palaniappan K."/>
            <person name="Chain P."/>
            <person name="Land M."/>
            <person name="Hauser L."/>
            <person name="Chang Y.J."/>
            <person name="Jeffries C.D."/>
            <person name="Chertkov O."/>
            <person name="Brettin T."/>
            <person name="Detter J.C."/>
            <person name="Han C."/>
            <person name="Ali Z."/>
            <person name="Tindall B.J."/>
            <person name="Goker M."/>
            <person name="Bristow J."/>
            <person name="Eisen J.A."/>
            <person name="Markowitz V."/>
            <person name="Hugenholtz P."/>
            <person name="Kyrpides N.C."/>
            <person name="Klenk H.P."/>
        </authorList>
    </citation>
    <scope>NUCLEOTIDE SEQUENCE [LARGE SCALE GENOMIC DNA]</scope>
    <source>
        <strain evidence="2">DSM 44928 / JCM 14897 / NBRC 102108 / NRRL B-24433 / ID139908</strain>
    </source>
</reference>
<dbReference type="AlphaFoldDB" id="C7QF89"/>
<gene>
    <name evidence="1" type="ordered locus">Caci_5989</name>
</gene>
<evidence type="ECO:0000313" key="2">
    <source>
        <dbReference type="Proteomes" id="UP000000851"/>
    </source>
</evidence>
<dbReference type="Proteomes" id="UP000000851">
    <property type="component" value="Chromosome"/>
</dbReference>
<dbReference type="InParanoid" id="C7QF89"/>
<evidence type="ECO:0000313" key="1">
    <source>
        <dbReference type="EMBL" id="ACU74847.1"/>
    </source>
</evidence>
<dbReference type="HOGENOM" id="CLU_1944845_0_0_11"/>
<dbReference type="eggNOG" id="COG3147">
    <property type="taxonomic scope" value="Bacteria"/>
</dbReference>
<organism evidence="1 2">
    <name type="scientific">Catenulispora acidiphila (strain DSM 44928 / JCM 14897 / NBRC 102108 / NRRL B-24433 / ID139908)</name>
    <dbReference type="NCBI Taxonomy" id="479433"/>
    <lineage>
        <taxon>Bacteria</taxon>
        <taxon>Bacillati</taxon>
        <taxon>Actinomycetota</taxon>
        <taxon>Actinomycetes</taxon>
        <taxon>Catenulisporales</taxon>
        <taxon>Catenulisporaceae</taxon>
        <taxon>Catenulispora</taxon>
    </lineage>
</organism>